<dbReference type="GO" id="GO:0016810">
    <property type="term" value="F:hydrolase activity, acting on carbon-nitrogen (but not peptide) bonds"/>
    <property type="evidence" value="ECO:0007669"/>
    <property type="project" value="InterPro"/>
</dbReference>
<dbReference type="Gene3D" id="3.20.20.140">
    <property type="entry name" value="Metal-dependent hydrolases"/>
    <property type="match status" value="1"/>
</dbReference>
<reference evidence="2" key="1">
    <citation type="journal article" date="2014" name="Front. Microbiol.">
        <title>High frequency of phylogenetically diverse reductive dehalogenase-homologous genes in deep subseafloor sedimentary metagenomes.</title>
        <authorList>
            <person name="Kawai M."/>
            <person name="Futagami T."/>
            <person name="Toyoda A."/>
            <person name="Takaki Y."/>
            <person name="Nishi S."/>
            <person name="Hori S."/>
            <person name="Arai W."/>
            <person name="Tsubouchi T."/>
            <person name="Morono Y."/>
            <person name="Uchiyama I."/>
            <person name="Ito T."/>
            <person name="Fujiyama A."/>
            <person name="Inagaki F."/>
            <person name="Takami H."/>
        </authorList>
    </citation>
    <scope>NUCLEOTIDE SEQUENCE</scope>
    <source>
        <strain evidence="2">Expedition CK06-06</strain>
    </source>
</reference>
<dbReference type="InterPro" id="IPR013108">
    <property type="entry name" value="Amidohydro_3"/>
</dbReference>
<dbReference type="EMBL" id="BARS01045992">
    <property type="protein sequence ID" value="GAG38795.1"/>
    <property type="molecule type" value="Genomic_DNA"/>
</dbReference>
<dbReference type="Pfam" id="PF07969">
    <property type="entry name" value="Amidohydro_3"/>
    <property type="match status" value="1"/>
</dbReference>
<sequence>WAAKSAFEEHEKGSLEPGKLADLIVTGEDLMEIPMNRIPDVKVHQTYLGGVKVYDAQIP</sequence>
<evidence type="ECO:0000313" key="2">
    <source>
        <dbReference type="EMBL" id="GAG38795.1"/>
    </source>
</evidence>
<name>X0X6Y1_9ZZZZ</name>
<feature type="domain" description="Amidohydrolase 3" evidence="1">
    <location>
        <begin position="1"/>
        <end position="54"/>
    </location>
</feature>
<comment type="caution">
    <text evidence="2">The sequence shown here is derived from an EMBL/GenBank/DDBJ whole genome shotgun (WGS) entry which is preliminary data.</text>
</comment>
<proteinExistence type="predicted"/>
<organism evidence="2">
    <name type="scientific">marine sediment metagenome</name>
    <dbReference type="NCBI Taxonomy" id="412755"/>
    <lineage>
        <taxon>unclassified sequences</taxon>
        <taxon>metagenomes</taxon>
        <taxon>ecological metagenomes</taxon>
    </lineage>
</organism>
<dbReference type="Gene3D" id="2.30.40.10">
    <property type="entry name" value="Urease, subunit C, domain 1"/>
    <property type="match status" value="1"/>
</dbReference>
<protein>
    <recommendedName>
        <fullName evidence="1">Amidohydrolase 3 domain-containing protein</fullName>
    </recommendedName>
</protein>
<evidence type="ECO:0000259" key="1">
    <source>
        <dbReference type="Pfam" id="PF07969"/>
    </source>
</evidence>
<gene>
    <name evidence="2" type="ORF">S01H1_69285</name>
</gene>
<dbReference type="SUPFAM" id="SSF51338">
    <property type="entry name" value="Composite domain of metallo-dependent hydrolases"/>
    <property type="match status" value="1"/>
</dbReference>
<accession>X0X6Y1</accession>
<dbReference type="InterPro" id="IPR011059">
    <property type="entry name" value="Metal-dep_hydrolase_composite"/>
</dbReference>
<dbReference type="AlphaFoldDB" id="X0X6Y1"/>
<dbReference type="PANTHER" id="PTHR22642">
    <property type="entry name" value="IMIDAZOLONEPROPIONASE"/>
    <property type="match status" value="1"/>
</dbReference>
<feature type="non-terminal residue" evidence="2">
    <location>
        <position position="1"/>
    </location>
</feature>
<dbReference type="PANTHER" id="PTHR22642:SF2">
    <property type="entry name" value="PROTEIN LONG AFTER FAR-RED 3"/>
    <property type="match status" value="1"/>
</dbReference>